<feature type="compositionally biased region" description="Basic and acidic residues" evidence="1">
    <location>
        <begin position="181"/>
        <end position="197"/>
    </location>
</feature>
<organism evidence="2">
    <name type="scientific">Rhodococcus phage ReqiCHN</name>
    <dbReference type="NCBI Taxonomy" id="1810938"/>
    <lineage>
        <taxon>Viruses</taxon>
    </lineage>
</organism>
<evidence type="ECO:0000256" key="1">
    <source>
        <dbReference type="SAM" id="MobiDB-lite"/>
    </source>
</evidence>
<dbReference type="EMBL" id="KU297170">
    <property type="protein sequence ID" value="AMO44290.1"/>
    <property type="molecule type" value="Genomic_DNA"/>
</dbReference>
<reference evidence="2" key="1">
    <citation type="submission" date="2015-12" db="EMBL/GenBank/DDBJ databases">
        <title>A novel phage in dental plaques associated with chronic periodontitis.</title>
        <authorList>
            <person name="Li F."/>
            <person name="Zhang Y."/>
            <person name="Zhu C."/>
            <person name="Feng X."/>
            <person name="Liu J."/>
            <person name="Xie Y."/>
            <person name="Shan T."/>
            <person name="Deng X."/>
            <person name="Delwart E."/>
        </authorList>
    </citation>
    <scope>NUCLEOTIDE SEQUENCE</scope>
</reference>
<evidence type="ECO:0000313" key="2">
    <source>
        <dbReference type="EMBL" id="AMO44290.1"/>
    </source>
</evidence>
<dbReference type="Pfam" id="PF23847">
    <property type="entry name" value="DUF7211"/>
    <property type="match status" value="1"/>
</dbReference>
<sequence>MEISLSDRGETEVEDLIHHGVKGMRWGVIRKKAAAGRAATARAFKQTGQIAANSVTKVKNAKRAHDARVAGKVKAKKEARARKKFGNKSYKKISDTELQSRIKRLEQEKRYRELKADRHLVRGREVTRQILEGSLTKAGTYAGNKLLRSAFDKAASGELSDTLGKAEMAAGSKSAQKKAKKAEQAAKEAHEAVKEAYETAFKQPQAPSLQKSKPCTKAD</sequence>
<feature type="region of interest" description="Disordered" evidence="1">
    <location>
        <begin position="170"/>
        <end position="219"/>
    </location>
</feature>
<protein>
    <submittedName>
        <fullName evidence="2">Uncharacterized protein</fullName>
    </submittedName>
</protein>
<dbReference type="InterPro" id="IPR055635">
    <property type="entry name" value="DUF7211"/>
</dbReference>
<name>A0A8J9QV42_9VIRU</name>
<accession>A0A8J9QV42</accession>
<proteinExistence type="predicted"/>